<feature type="transmembrane region" description="Helical" evidence="8">
    <location>
        <begin position="215"/>
        <end position="233"/>
    </location>
</feature>
<evidence type="ECO:0000256" key="5">
    <source>
        <dbReference type="ARBA" id="ARBA00022692"/>
    </source>
</evidence>
<sequence>MNVRPEHALTFFSWLAAGIVMTAVFILIGYLLIKGLPIMSPALFFGDTPWRAAVMGIEPVFDGIYPAVAGTFILIACSSFIAIPVGVFCGIYLAEYARGPLKNIFSFMVDLLSGMPSIVMGLFGFALILLMRRTLYAQANTSILLSSACIALLILPYLIRMTQVALESLPESTRLLGPSLGYTRWQNIWHVLLPASSTATFSGIILSIGRAAEDTAVIMLTGVVANAGIPRALSDKFEALPFSIFYLTAEHRDELELQRAFGSALVLLTLTATLFLISYCIQRRFKRRWELGE</sequence>
<keyword evidence="7 8" id="KW-0472">Membrane</keyword>
<reference evidence="10" key="1">
    <citation type="submission" date="2019-03" db="EMBL/GenBank/DDBJ databases">
        <authorList>
            <person name="Hao L."/>
        </authorList>
    </citation>
    <scope>NUCLEOTIDE SEQUENCE</scope>
</reference>
<keyword evidence="3" id="KW-0813">Transport</keyword>
<dbReference type="InterPro" id="IPR005672">
    <property type="entry name" value="Phosphate_PstA"/>
</dbReference>
<dbReference type="GO" id="GO:0035435">
    <property type="term" value="P:phosphate ion transmembrane transport"/>
    <property type="evidence" value="ECO:0007669"/>
    <property type="project" value="InterPro"/>
</dbReference>
<dbReference type="AlphaFoldDB" id="A0A485LTV6"/>
<dbReference type="Gene3D" id="1.10.3720.10">
    <property type="entry name" value="MetI-like"/>
    <property type="match status" value="1"/>
</dbReference>
<comment type="subcellular location">
    <subcellularLocation>
        <location evidence="1">Cell membrane</location>
        <topology evidence="1">Multi-pass membrane protein</topology>
    </subcellularLocation>
</comment>
<proteinExistence type="inferred from homology"/>
<evidence type="ECO:0000256" key="3">
    <source>
        <dbReference type="ARBA" id="ARBA00022448"/>
    </source>
</evidence>
<feature type="transmembrane region" description="Helical" evidence="8">
    <location>
        <begin position="142"/>
        <end position="159"/>
    </location>
</feature>
<keyword evidence="6 8" id="KW-1133">Transmembrane helix</keyword>
<keyword evidence="5 8" id="KW-0812">Transmembrane</keyword>
<evidence type="ECO:0000256" key="2">
    <source>
        <dbReference type="ARBA" id="ARBA00007069"/>
    </source>
</evidence>
<feature type="domain" description="ABC transmembrane type-1" evidence="9">
    <location>
        <begin position="68"/>
        <end position="278"/>
    </location>
</feature>
<dbReference type="PROSITE" id="PS50928">
    <property type="entry name" value="ABC_TM1"/>
    <property type="match status" value="1"/>
</dbReference>
<feature type="transmembrane region" description="Helical" evidence="8">
    <location>
        <begin position="64"/>
        <end position="93"/>
    </location>
</feature>
<evidence type="ECO:0000256" key="6">
    <source>
        <dbReference type="ARBA" id="ARBA00022989"/>
    </source>
</evidence>
<dbReference type="InterPro" id="IPR000515">
    <property type="entry name" value="MetI-like"/>
</dbReference>
<feature type="transmembrane region" description="Helical" evidence="8">
    <location>
        <begin position="105"/>
        <end position="130"/>
    </location>
</feature>
<dbReference type="SUPFAM" id="SSF161098">
    <property type="entry name" value="MetI-like"/>
    <property type="match status" value="1"/>
</dbReference>
<evidence type="ECO:0000256" key="4">
    <source>
        <dbReference type="ARBA" id="ARBA00022475"/>
    </source>
</evidence>
<evidence type="ECO:0000313" key="10">
    <source>
        <dbReference type="EMBL" id="VFU11342.1"/>
    </source>
</evidence>
<dbReference type="GO" id="GO:0005315">
    <property type="term" value="F:phosphate transmembrane transporter activity"/>
    <property type="evidence" value="ECO:0007669"/>
    <property type="project" value="InterPro"/>
</dbReference>
<keyword evidence="4" id="KW-1003">Cell membrane</keyword>
<dbReference type="CDD" id="cd06261">
    <property type="entry name" value="TM_PBP2"/>
    <property type="match status" value="1"/>
</dbReference>
<evidence type="ECO:0000259" key="9">
    <source>
        <dbReference type="PROSITE" id="PS50928"/>
    </source>
</evidence>
<evidence type="ECO:0000256" key="8">
    <source>
        <dbReference type="SAM" id="Phobius"/>
    </source>
</evidence>
<evidence type="ECO:0000256" key="7">
    <source>
        <dbReference type="ARBA" id="ARBA00023136"/>
    </source>
</evidence>
<feature type="transmembrane region" description="Helical" evidence="8">
    <location>
        <begin position="12"/>
        <end position="33"/>
    </location>
</feature>
<dbReference type="NCBIfam" id="TIGR00974">
    <property type="entry name" value="3a0107s02c"/>
    <property type="match status" value="1"/>
</dbReference>
<name>A0A485LTV6_9ZZZZ</name>
<dbReference type="PANTHER" id="PTHR43470">
    <property type="entry name" value="PHOSPHATE TRANSPORT SYSTEM PERMEASE PROTEIN PSTA-RELATED"/>
    <property type="match status" value="1"/>
</dbReference>
<gene>
    <name evidence="10" type="ORF">SCFA_1030010</name>
</gene>
<accession>A0A485LTV6</accession>
<dbReference type="PANTHER" id="PTHR43470:SF3">
    <property type="entry name" value="PHOSPHATE TRANSPORT SYSTEM PERMEASE PROTEIN PSTA-RELATED"/>
    <property type="match status" value="1"/>
</dbReference>
<dbReference type="GO" id="GO:0005886">
    <property type="term" value="C:plasma membrane"/>
    <property type="evidence" value="ECO:0007669"/>
    <property type="project" value="UniProtKB-SubCell"/>
</dbReference>
<evidence type="ECO:0000256" key="1">
    <source>
        <dbReference type="ARBA" id="ARBA00004651"/>
    </source>
</evidence>
<protein>
    <submittedName>
        <fullName evidence="10">Phosphate transport system permease protein PstA</fullName>
    </submittedName>
</protein>
<comment type="similarity">
    <text evidence="2">Belongs to the binding-protein-dependent transport system permease family. CysTW subfamily.</text>
</comment>
<dbReference type="EMBL" id="CAADRM010000006">
    <property type="protein sequence ID" value="VFU11342.1"/>
    <property type="molecule type" value="Genomic_DNA"/>
</dbReference>
<dbReference type="Pfam" id="PF00528">
    <property type="entry name" value="BPD_transp_1"/>
    <property type="match status" value="1"/>
</dbReference>
<organism evidence="10">
    <name type="scientific">anaerobic digester metagenome</name>
    <dbReference type="NCBI Taxonomy" id="1263854"/>
    <lineage>
        <taxon>unclassified sequences</taxon>
        <taxon>metagenomes</taxon>
        <taxon>ecological metagenomes</taxon>
    </lineage>
</organism>
<feature type="transmembrane region" description="Helical" evidence="8">
    <location>
        <begin position="260"/>
        <end position="281"/>
    </location>
</feature>
<feature type="transmembrane region" description="Helical" evidence="8">
    <location>
        <begin position="188"/>
        <end position="208"/>
    </location>
</feature>
<dbReference type="InterPro" id="IPR035906">
    <property type="entry name" value="MetI-like_sf"/>
</dbReference>